<organism evidence="3 4">
    <name type="scientific">Amphibalanus amphitrite</name>
    <name type="common">Striped barnacle</name>
    <name type="synonym">Balanus amphitrite</name>
    <dbReference type="NCBI Taxonomy" id="1232801"/>
    <lineage>
        <taxon>Eukaryota</taxon>
        <taxon>Metazoa</taxon>
        <taxon>Ecdysozoa</taxon>
        <taxon>Arthropoda</taxon>
        <taxon>Crustacea</taxon>
        <taxon>Multicrustacea</taxon>
        <taxon>Cirripedia</taxon>
        <taxon>Thoracica</taxon>
        <taxon>Thoracicalcarea</taxon>
        <taxon>Balanomorpha</taxon>
        <taxon>Balanoidea</taxon>
        <taxon>Balanidae</taxon>
        <taxon>Amphibalaninae</taxon>
        <taxon>Amphibalanus</taxon>
    </lineage>
</organism>
<dbReference type="InterPro" id="IPR050801">
    <property type="entry name" value="Ca-Dep_Lectins_ImmuneDev"/>
</dbReference>
<dbReference type="PANTHER" id="PTHR22801:SF63">
    <property type="entry name" value="C-TYPE LECTIN DOMAIN-CONTAINING PROTEIN"/>
    <property type="match status" value="1"/>
</dbReference>
<comment type="caution">
    <text evidence="3">The sequence shown here is derived from an EMBL/GenBank/DDBJ whole genome shotgun (WGS) entry which is preliminary data.</text>
</comment>
<feature type="chain" id="PRO_5025502990" description="C-type lectin domain-containing protein" evidence="1">
    <location>
        <begin position="20"/>
        <end position="213"/>
    </location>
</feature>
<accession>A0A6A4VVN8</accession>
<evidence type="ECO:0000256" key="1">
    <source>
        <dbReference type="SAM" id="SignalP"/>
    </source>
</evidence>
<dbReference type="EMBL" id="VIIS01001712">
    <property type="protein sequence ID" value="KAF0293978.1"/>
    <property type="molecule type" value="Genomic_DNA"/>
</dbReference>
<dbReference type="Gene3D" id="3.10.100.10">
    <property type="entry name" value="Mannose-Binding Protein A, subunit A"/>
    <property type="match status" value="1"/>
</dbReference>
<dbReference type="Proteomes" id="UP000440578">
    <property type="component" value="Unassembled WGS sequence"/>
</dbReference>
<keyword evidence="1" id="KW-0732">Signal</keyword>
<dbReference type="InterPro" id="IPR016187">
    <property type="entry name" value="CTDL_fold"/>
</dbReference>
<dbReference type="SUPFAM" id="SSF56436">
    <property type="entry name" value="C-type lectin-like"/>
    <property type="match status" value="1"/>
</dbReference>
<feature type="domain" description="C-type lectin" evidence="2">
    <location>
        <begin position="118"/>
        <end position="213"/>
    </location>
</feature>
<evidence type="ECO:0000313" key="3">
    <source>
        <dbReference type="EMBL" id="KAF0293978.1"/>
    </source>
</evidence>
<sequence length="213" mass="22937">MGATLRRLSLLSLSVLTLASKSQFTKKTVRFTDSPVSSFDAPSRLFCSAKCQRQEATGCGGFVYGDDGICHLYNGRNVCEGPATPPDEGQPTSERWIRSVCPGTIGSRCSCPPGFTRCAGRCYHRLALEKVHYAVAEGQCAALLGAHLAVPRSEAENQCAINLAVGDDVWLGVTDKVTEGTWMGKDTCGRVSPSAAWWMRGEPNNWGETNNAD</sequence>
<dbReference type="InterPro" id="IPR001304">
    <property type="entry name" value="C-type_lectin-like"/>
</dbReference>
<protein>
    <recommendedName>
        <fullName evidence="2">C-type lectin domain-containing protein</fullName>
    </recommendedName>
</protein>
<dbReference type="InterPro" id="IPR016186">
    <property type="entry name" value="C-type_lectin-like/link_sf"/>
</dbReference>
<reference evidence="3 4" key="1">
    <citation type="submission" date="2019-07" db="EMBL/GenBank/DDBJ databases">
        <title>Draft genome assembly of a fouling barnacle, Amphibalanus amphitrite (Darwin, 1854): The first reference genome for Thecostraca.</title>
        <authorList>
            <person name="Kim W."/>
        </authorList>
    </citation>
    <scope>NUCLEOTIDE SEQUENCE [LARGE SCALE GENOMIC DNA]</scope>
    <source>
        <strain evidence="3">SNU_AA5</strain>
        <tissue evidence="3">Soma without cirri and trophi</tissue>
    </source>
</reference>
<feature type="signal peptide" evidence="1">
    <location>
        <begin position="1"/>
        <end position="19"/>
    </location>
</feature>
<dbReference type="PANTHER" id="PTHR22801">
    <property type="entry name" value="LITHOSTATHINE"/>
    <property type="match status" value="1"/>
</dbReference>
<dbReference type="AlphaFoldDB" id="A0A6A4VVN8"/>
<evidence type="ECO:0000259" key="2">
    <source>
        <dbReference type="PROSITE" id="PS50041"/>
    </source>
</evidence>
<proteinExistence type="predicted"/>
<keyword evidence="4" id="KW-1185">Reference proteome</keyword>
<dbReference type="PROSITE" id="PS50041">
    <property type="entry name" value="C_TYPE_LECTIN_2"/>
    <property type="match status" value="1"/>
</dbReference>
<gene>
    <name evidence="3" type="ORF">FJT64_008295</name>
</gene>
<dbReference type="OrthoDB" id="538816at2759"/>
<dbReference type="Pfam" id="PF00059">
    <property type="entry name" value="Lectin_C"/>
    <property type="match status" value="1"/>
</dbReference>
<name>A0A6A4VVN8_AMPAM</name>
<evidence type="ECO:0000313" key="4">
    <source>
        <dbReference type="Proteomes" id="UP000440578"/>
    </source>
</evidence>